<evidence type="ECO:0000259" key="12">
    <source>
        <dbReference type="Pfam" id="PF13532"/>
    </source>
</evidence>
<dbReference type="Pfam" id="PF13532">
    <property type="entry name" value="2OG-FeII_Oxy_2"/>
    <property type="match status" value="1"/>
</dbReference>
<dbReference type="SUPFAM" id="SSF53474">
    <property type="entry name" value="alpha/beta-Hydrolases"/>
    <property type="match status" value="1"/>
</dbReference>
<dbReference type="PANTHER" id="PTHR16557">
    <property type="entry name" value="ALKYLATED DNA REPAIR PROTEIN ALKB-RELATED"/>
    <property type="match status" value="1"/>
</dbReference>
<evidence type="ECO:0000256" key="7">
    <source>
        <dbReference type="ARBA" id="ARBA00023026"/>
    </source>
</evidence>
<reference evidence="13 14" key="1">
    <citation type="submission" date="2019-11" db="EMBL/GenBank/DDBJ databases">
        <title>Venturia inaequalis Genome Resource.</title>
        <authorList>
            <person name="Lichtner F.J."/>
        </authorList>
    </citation>
    <scope>NUCLEOTIDE SEQUENCE [LARGE SCALE GENOMIC DNA]</scope>
    <source>
        <strain evidence="13">Bline_iso_100314</strain>
    </source>
</reference>
<comment type="similarity">
    <text evidence="1">Belongs to the alkB family.</text>
</comment>
<feature type="compositionally biased region" description="Basic and acidic residues" evidence="10">
    <location>
        <begin position="1682"/>
        <end position="1698"/>
    </location>
</feature>
<evidence type="ECO:0000256" key="9">
    <source>
        <dbReference type="PIRSR" id="PIRSR604574-2"/>
    </source>
</evidence>
<dbReference type="InterPro" id="IPR000073">
    <property type="entry name" value="AB_hydrolase_1"/>
</dbReference>
<name>A0A8H3Z3Q7_VENIN</name>
<evidence type="ECO:0000259" key="11">
    <source>
        <dbReference type="Pfam" id="PF12697"/>
    </source>
</evidence>
<feature type="compositionally biased region" description="Polar residues" evidence="10">
    <location>
        <begin position="1368"/>
        <end position="1387"/>
    </location>
</feature>
<keyword evidence="5" id="KW-0560">Oxidoreductase</keyword>
<dbReference type="GO" id="GO:0005634">
    <property type="term" value="C:nucleus"/>
    <property type="evidence" value="ECO:0007669"/>
    <property type="project" value="TreeGrafter"/>
</dbReference>
<feature type="compositionally biased region" description="Basic and acidic residues" evidence="10">
    <location>
        <begin position="1534"/>
        <end position="1567"/>
    </location>
</feature>
<dbReference type="PANTHER" id="PTHR16557:SF3">
    <property type="entry name" value="ALPHA-KETOGLUTARATE-DEPENDENT DIOXYGENASE ALKB-LIKE DOMAIN-CONTAINING PROTEIN"/>
    <property type="match status" value="1"/>
</dbReference>
<feature type="compositionally biased region" description="Basic and acidic residues" evidence="10">
    <location>
        <begin position="1197"/>
        <end position="1207"/>
    </location>
</feature>
<accession>A0A8H3Z3Q7</accession>
<feature type="binding site" evidence="9">
    <location>
        <position position="251"/>
    </location>
    <ligand>
        <name>Fe cation</name>
        <dbReference type="ChEBI" id="CHEBI:24875"/>
        <note>catalytic</note>
    </ligand>
</feature>
<keyword evidence="7" id="KW-0843">Virulence</keyword>
<feature type="compositionally biased region" description="Basic and acidic residues" evidence="10">
    <location>
        <begin position="1234"/>
        <end position="1245"/>
    </location>
</feature>
<feature type="compositionally biased region" description="Basic and acidic residues" evidence="10">
    <location>
        <begin position="1026"/>
        <end position="1040"/>
    </location>
</feature>
<dbReference type="Gene3D" id="2.60.120.590">
    <property type="entry name" value="Alpha-ketoglutarate-dependent dioxygenase AlkB-like"/>
    <property type="match status" value="1"/>
</dbReference>
<dbReference type="FunFam" id="2.60.120.590:FF:000014">
    <property type="entry name" value="Oxidoreductase, 2OG-Fe(II) oxygenase family family"/>
    <property type="match status" value="1"/>
</dbReference>
<feature type="compositionally biased region" description="Low complexity" evidence="10">
    <location>
        <begin position="1701"/>
        <end position="1711"/>
    </location>
</feature>
<comment type="catalytic activity">
    <reaction evidence="8">
        <text>an N(6)-methyladenosine in mRNA + 2-oxoglutarate + O2 = an adenosine in mRNA + formaldehyde + succinate + CO2</text>
        <dbReference type="Rhea" id="RHEA:49520"/>
        <dbReference type="Rhea" id="RHEA-COMP:12414"/>
        <dbReference type="Rhea" id="RHEA-COMP:12417"/>
        <dbReference type="ChEBI" id="CHEBI:15379"/>
        <dbReference type="ChEBI" id="CHEBI:16526"/>
        <dbReference type="ChEBI" id="CHEBI:16810"/>
        <dbReference type="ChEBI" id="CHEBI:16842"/>
        <dbReference type="ChEBI" id="CHEBI:30031"/>
        <dbReference type="ChEBI" id="CHEBI:74411"/>
        <dbReference type="ChEBI" id="CHEBI:74449"/>
        <dbReference type="EC" id="1.14.11.53"/>
    </reaction>
    <physiologicalReaction direction="left-to-right" evidence="8">
        <dbReference type="Rhea" id="RHEA:49521"/>
    </physiologicalReaction>
</comment>
<feature type="compositionally biased region" description="Basic and acidic residues" evidence="10">
    <location>
        <begin position="1437"/>
        <end position="1451"/>
    </location>
</feature>
<feature type="compositionally biased region" description="Polar residues" evidence="10">
    <location>
        <begin position="1595"/>
        <end position="1610"/>
    </location>
</feature>
<sequence>MEHSSGRKHDVHAIPPQAICDLYRHYQKLDNALIDADVNIVDFRRGLTPEQQERIVPVDTVSAETLVAAERAFRTAHGADGAVKDAVLPCTIYEHKDFQGLRLLPSLLPPECQLLMLDSIMHRDLSNPLHTINLTQDYHIPYPPTSPSGQRASFFTYPQFHPSGSQVLQALNPLSANKPLNAAQFLQKKLRWLTLGDQYNWSTRSYPTESPTPFPSDIAALVTTLFNKAFVPESGVVLLYSPKDYMPVHRDVSEQCEHKLASFTLGCDGLFVISRDKEPYTSDGEEQEMVVIRVRSGDVVEMGGETRWAWHAMPKVMANTCPSFMQHWPAEQGKGTRREYEKWKGYMKGKRLNISCRQVWNVSGTAENRNITAAPLGNATALALAIQADQFPRVSISGNQTLVGWFCRPTIVNENNQKLQVLLGSITTNREAYTAQGGTGLYGFPSYEAELYSWVRYAGGKGYPTLSMDRLGAGKSSHPDPSAVVQGAYEYALYHDLAQQIRKGTTGSLDCKYSTLIYIGNSYGSVTGNNLAARYPGDFEAFVLTGFSKSILPSLPGIALQNVMPASTVWPARYANLSGAYLTSPSTSTRTDSFFGDPEFVDFDPAVAQLYWEREDDVSTGQFVSTYADITPAPLYKGRVLVITGEQDQAFCGPGSSKLGQAKCGSLLKETGVLFPNAEYNYKSVERTGHAIFLHLSVRKTFGLIEGFLEGGRLEGAPNTSLPEIKKKATSALSNLIGGDQDSNPQDAETPVESASGDTKAQPVSAKHSRYDSKFDDFAPQDPLSKDAEPNDAEPKDAEPKDAEPKDAEPKDDSEVSKPQEVAKPSESLSDHVVPQSPTHKDDTEQEDGSHAIGAVPAESASSDAQPKADDLKLEEFNEKDSKPSETQPVEIASSSPTHKDDVEQEDGSHAIGVVPDESASSEAQPKDDEPSLEVSTENSEKSKAEPAEHDGKTSDVEPPESKTTPEVDDKPEVSEGAESKDEPEAKDQAPSQKVEDKEDDISPKDVDGLKDDGKSSADAQPSIETSEKPETEDSKKDVTSTDTTSLTKSEDVESAQSDPKDLIVSQDEPEEKGEPSEAEAKGEPNVEEEPKAKKEGDGEPESKDGESVEKESQELESKAEESINEPEAKEEPQPKDESVPENDSKDGPEDQSEKVNDKEDDVSPKDLGELQDDGDAAASSQPTGDEDVQPPKRSSVHFDGDTKAPADDDEPKENDTESPAKEVQSPEPQSDQPESKENDTETPAKELQSPETQAEQTESKEPEFTEPEFKELESKDVDEKIVDAESQDKFEPEADDAHNDKPEQISKEAEASSPLDASSKNEESEQAAGKEDASSPKADTDAATATETPAIDESLEGEAKDDKASESDQANKTPEASVEDTPQTSDIVAPKDIGELEGDGDASANSQPDGTETEPPIITEKSENDANDTTGAPTEEDAKRDESKDVDAKEAPANPDTLTENEPAKGDDIEPKSDGQEPKQSLGAQDNDVSKDNEPEETPANEDKLAEPTVQESDNSTGATAEDESKPSQVDADNTKDEGNSEIDLPERPKSETNADKPSDGSEEAPKGSLLDGVVPSTVEKAEEKREVEPSHPEAQQSPDIEQDSTTAQIADAPKGSLLDVAEPSHVEEAKKDQTGDDEAPVKSTTNENEVTSKETQSSQPLASKLAPEEEFDDASVPEPTSDHEEVMGDDKEDSKYENQVSSKESSKPSQQKRQKTSTTSDTLTSLTEVIADTRKDLLDTTTKTGKDATGSVSDGIKDNAKETGKTYTESLRRT</sequence>
<keyword evidence="6 9" id="KW-0408">Iron</keyword>
<keyword evidence="3 9" id="KW-0479">Metal-binding</keyword>
<feature type="compositionally biased region" description="Basic and acidic residues" evidence="10">
    <location>
        <begin position="1358"/>
        <end position="1367"/>
    </location>
</feature>
<dbReference type="InterPro" id="IPR027450">
    <property type="entry name" value="AlkB-like"/>
</dbReference>
<evidence type="ECO:0000256" key="6">
    <source>
        <dbReference type="ARBA" id="ARBA00023004"/>
    </source>
</evidence>
<dbReference type="Pfam" id="PF12697">
    <property type="entry name" value="Abhydrolase_6"/>
    <property type="match status" value="1"/>
</dbReference>
<evidence type="ECO:0000313" key="14">
    <source>
        <dbReference type="Proteomes" id="UP000433883"/>
    </source>
</evidence>
<dbReference type="GO" id="GO:1990931">
    <property type="term" value="F:mRNA N6-methyladenosine dioxygenase activity"/>
    <property type="evidence" value="ECO:0007669"/>
    <property type="project" value="UniProtKB-EC"/>
</dbReference>
<dbReference type="InterPro" id="IPR037151">
    <property type="entry name" value="AlkB-like_sf"/>
</dbReference>
<comment type="cofactor">
    <cofactor evidence="9">
        <name>Fe(2+)</name>
        <dbReference type="ChEBI" id="CHEBI:29033"/>
    </cofactor>
    <text evidence="9">Binds 1 Fe(2+) ion per subunit.</text>
</comment>
<dbReference type="SUPFAM" id="SSF51197">
    <property type="entry name" value="Clavaminate synthase-like"/>
    <property type="match status" value="1"/>
</dbReference>
<dbReference type="GO" id="GO:0046872">
    <property type="term" value="F:metal ion binding"/>
    <property type="evidence" value="ECO:0007669"/>
    <property type="project" value="UniProtKB-KW"/>
</dbReference>
<evidence type="ECO:0000313" key="13">
    <source>
        <dbReference type="EMBL" id="KAE9978716.1"/>
    </source>
</evidence>
<feature type="compositionally biased region" description="Basic and acidic residues" evidence="10">
    <location>
        <begin position="1463"/>
        <end position="1478"/>
    </location>
</feature>
<dbReference type="GO" id="GO:0005737">
    <property type="term" value="C:cytoplasm"/>
    <property type="evidence" value="ECO:0007669"/>
    <property type="project" value="TreeGrafter"/>
</dbReference>
<feature type="compositionally biased region" description="Low complexity" evidence="10">
    <location>
        <begin position="1342"/>
        <end position="1353"/>
    </location>
</feature>
<evidence type="ECO:0000256" key="10">
    <source>
        <dbReference type="SAM" id="MobiDB-lite"/>
    </source>
</evidence>
<feature type="compositionally biased region" description="Polar residues" evidence="10">
    <location>
        <begin position="1511"/>
        <end position="1520"/>
    </location>
</feature>
<feature type="region of interest" description="Disordered" evidence="10">
    <location>
        <begin position="735"/>
        <end position="1776"/>
    </location>
</feature>
<feature type="compositionally biased region" description="Polar residues" evidence="10">
    <location>
        <begin position="885"/>
        <end position="897"/>
    </location>
</feature>
<feature type="compositionally biased region" description="Basic and acidic residues" evidence="10">
    <location>
        <begin position="867"/>
        <end position="884"/>
    </location>
</feature>
<evidence type="ECO:0000256" key="8">
    <source>
        <dbReference type="ARBA" id="ARBA00047565"/>
    </source>
</evidence>
<evidence type="ECO:0000256" key="1">
    <source>
        <dbReference type="ARBA" id="ARBA00007879"/>
    </source>
</evidence>
<keyword evidence="4" id="KW-0223">Dioxygenase</keyword>
<gene>
    <name evidence="13" type="ORF">BLS_000370</name>
</gene>
<evidence type="ECO:0000256" key="3">
    <source>
        <dbReference type="ARBA" id="ARBA00022723"/>
    </source>
</evidence>
<dbReference type="InterPro" id="IPR004574">
    <property type="entry name" value="Alkb"/>
</dbReference>
<feature type="compositionally biased region" description="Polar residues" evidence="10">
    <location>
        <begin position="1644"/>
        <end position="1663"/>
    </location>
</feature>
<dbReference type="Gene3D" id="3.40.50.1820">
    <property type="entry name" value="alpha/beta hydrolase"/>
    <property type="match status" value="1"/>
</dbReference>
<evidence type="ECO:0000256" key="5">
    <source>
        <dbReference type="ARBA" id="ARBA00023002"/>
    </source>
</evidence>
<feature type="domain" description="AB hydrolase-1" evidence="11">
    <location>
        <begin position="454"/>
        <end position="694"/>
    </location>
</feature>
<evidence type="ECO:0000256" key="2">
    <source>
        <dbReference type="ARBA" id="ARBA00012931"/>
    </source>
</evidence>
<dbReference type="InterPro" id="IPR029058">
    <property type="entry name" value="AB_hydrolase_fold"/>
</dbReference>
<dbReference type="EMBL" id="WNWQ01000106">
    <property type="protein sequence ID" value="KAE9978716.1"/>
    <property type="molecule type" value="Genomic_DNA"/>
</dbReference>
<proteinExistence type="inferred from homology"/>
<feature type="compositionally biased region" description="Basic and acidic residues" evidence="10">
    <location>
        <begin position="1073"/>
        <end position="1169"/>
    </location>
</feature>
<organism evidence="13 14">
    <name type="scientific">Venturia inaequalis</name>
    <name type="common">Apple scab fungus</name>
    <dbReference type="NCBI Taxonomy" id="5025"/>
    <lineage>
        <taxon>Eukaryota</taxon>
        <taxon>Fungi</taxon>
        <taxon>Dikarya</taxon>
        <taxon>Ascomycota</taxon>
        <taxon>Pezizomycotina</taxon>
        <taxon>Dothideomycetes</taxon>
        <taxon>Pleosporomycetidae</taxon>
        <taxon>Venturiales</taxon>
        <taxon>Venturiaceae</taxon>
        <taxon>Venturia</taxon>
    </lineage>
</organism>
<comment type="caution">
    <text evidence="13">The sequence shown here is derived from an EMBL/GenBank/DDBJ whole genome shotgun (WGS) entry which is preliminary data.</text>
</comment>
<feature type="compositionally biased region" description="Basic and acidic residues" evidence="10">
    <location>
        <begin position="1320"/>
        <end position="1341"/>
    </location>
</feature>
<feature type="compositionally biased region" description="Basic and acidic residues" evidence="10">
    <location>
        <begin position="1757"/>
        <end position="1776"/>
    </location>
</feature>
<feature type="binding site" evidence="9">
    <location>
        <position position="311"/>
    </location>
    <ligand>
        <name>Fe cation</name>
        <dbReference type="ChEBI" id="CHEBI:24875"/>
        <note>catalytic</note>
    </ligand>
</feature>
<evidence type="ECO:0000256" key="4">
    <source>
        <dbReference type="ARBA" id="ARBA00022964"/>
    </source>
</evidence>
<feature type="compositionally biased region" description="Basic and acidic residues" evidence="10">
    <location>
        <begin position="1624"/>
        <end position="1636"/>
    </location>
</feature>
<feature type="compositionally biased region" description="Basic and acidic residues" evidence="10">
    <location>
        <begin position="1581"/>
        <end position="1593"/>
    </location>
</feature>
<feature type="compositionally biased region" description="Low complexity" evidence="10">
    <location>
        <begin position="1718"/>
        <end position="1729"/>
    </location>
</feature>
<feature type="compositionally biased region" description="Low complexity" evidence="10">
    <location>
        <begin position="1741"/>
        <end position="1752"/>
    </location>
</feature>
<feature type="binding site" evidence="9">
    <location>
        <position position="249"/>
    </location>
    <ligand>
        <name>Fe cation</name>
        <dbReference type="ChEBI" id="CHEBI:24875"/>
        <note>catalytic</note>
    </ligand>
</feature>
<feature type="compositionally biased region" description="Basic and acidic residues" evidence="10">
    <location>
        <begin position="784"/>
        <end position="818"/>
    </location>
</feature>
<protein>
    <recommendedName>
        <fullName evidence="2">mRNA N(6)-methyladenine demethylase</fullName>
        <ecNumber evidence="2">1.14.11.53</ecNumber>
    </recommendedName>
</protein>
<feature type="compositionally biased region" description="Basic and acidic residues" evidence="10">
    <location>
        <begin position="939"/>
        <end position="1016"/>
    </location>
</feature>
<feature type="domain" description="Alpha-ketoglutarate-dependent dioxygenase AlkB-like" evidence="12">
    <location>
        <begin position="176"/>
        <end position="357"/>
    </location>
</feature>
<dbReference type="EC" id="1.14.11.53" evidence="2"/>
<feature type="compositionally biased region" description="Basic and acidic residues" evidence="10">
    <location>
        <begin position="1258"/>
        <end position="1311"/>
    </location>
</feature>
<dbReference type="Proteomes" id="UP000433883">
    <property type="component" value="Unassembled WGS sequence"/>
</dbReference>